<feature type="region of interest" description="Disordered" evidence="1">
    <location>
        <begin position="1"/>
        <end position="47"/>
    </location>
</feature>
<dbReference type="OrthoDB" id="3141857at2759"/>
<evidence type="ECO:0000313" key="3">
    <source>
        <dbReference type="Proteomes" id="UP000324022"/>
    </source>
</evidence>
<proteinExistence type="predicted"/>
<reference evidence="2 3" key="1">
    <citation type="submission" date="2018-03" db="EMBL/GenBank/DDBJ databases">
        <authorList>
            <person name="Guldener U."/>
        </authorList>
    </citation>
    <scope>NUCLEOTIDE SEQUENCE [LARGE SCALE GENOMIC DNA]</scope>
    <source>
        <strain evidence="2 3">NBRC100155</strain>
    </source>
</reference>
<accession>A0A5C3E4T2</accession>
<keyword evidence="3" id="KW-1185">Reference proteome</keyword>
<dbReference type="EMBL" id="OOIN01000007">
    <property type="protein sequence ID" value="SPO24586.1"/>
    <property type="molecule type" value="Genomic_DNA"/>
</dbReference>
<gene>
    <name evidence="2" type="ORF">UTRI_03855</name>
</gene>
<dbReference type="AlphaFoldDB" id="A0A5C3E4T2"/>
<feature type="compositionally biased region" description="Polar residues" evidence="1">
    <location>
        <begin position="76"/>
        <end position="92"/>
    </location>
</feature>
<evidence type="ECO:0000256" key="1">
    <source>
        <dbReference type="SAM" id="MobiDB-lite"/>
    </source>
</evidence>
<feature type="compositionally biased region" description="Basic and acidic residues" evidence="1">
    <location>
        <begin position="144"/>
        <end position="195"/>
    </location>
</feature>
<evidence type="ECO:0000313" key="2">
    <source>
        <dbReference type="EMBL" id="SPO24586.1"/>
    </source>
</evidence>
<feature type="compositionally biased region" description="Basic and acidic residues" evidence="1">
    <location>
        <begin position="59"/>
        <end position="73"/>
    </location>
</feature>
<dbReference type="Proteomes" id="UP000324022">
    <property type="component" value="Unassembled WGS sequence"/>
</dbReference>
<name>A0A5C3E4T2_9BASI</name>
<organism evidence="2 3">
    <name type="scientific">Ustilago trichophora</name>
    <dbReference type="NCBI Taxonomy" id="86804"/>
    <lineage>
        <taxon>Eukaryota</taxon>
        <taxon>Fungi</taxon>
        <taxon>Dikarya</taxon>
        <taxon>Basidiomycota</taxon>
        <taxon>Ustilaginomycotina</taxon>
        <taxon>Ustilaginomycetes</taxon>
        <taxon>Ustilaginales</taxon>
        <taxon>Ustilaginaceae</taxon>
        <taxon>Ustilago</taxon>
    </lineage>
</organism>
<feature type="region of interest" description="Disordered" evidence="1">
    <location>
        <begin position="139"/>
        <end position="195"/>
    </location>
</feature>
<protein>
    <submittedName>
        <fullName evidence="2">Uncharacterized protein</fullName>
    </submittedName>
</protein>
<feature type="region of interest" description="Disordered" evidence="1">
    <location>
        <begin position="59"/>
        <end position="107"/>
    </location>
</feature>
<sequence>MSSKGDHPTKGQSSVPPKVATGTRPDATVQADGQHIEAFYQTRSPAGASSCYHAKVADVAKESGPPRHNETKASGRGSSSRIATGESPSTKGANYYAESDSTSSSGGIAQYFYPHLDKPESRDLENVTVPANEGRFGRWIKQAAVRDQKRKDRDFEERLKQQHDMVRGEKPREDGDTPARSKDHLADLQGHKRTM</sequence>